<protein>
    <recommendedName>
        <fullName evidence="3 12">Nif-specific regulatory protein</fullName>
    </recommendedName>
</protein>
<dbReference type="InterPro" id="IPR002197">
    <property type="entry name" value="HTH_Fis"/>
</dbReference>
<dbReference type="HOGENOM" id="CLU_000445_95_2_6"/>
<dbReference type="PROSITE" id="PS00675">
    <property type="entry name" value="SIGMA54_INTERACT_1"/>
    <property type="match status" value="1"/>
</dbReference>
<evidence type="ECO:0000256" key="7">
    <source>
        <dbReference type="ARBA" id="ARBA00023015"/>
    </source>
</evidence>
<evidence type="ECO:0000256" key="12">
    <source>
        <dbReference type="RuleBase" id="RU368029"/>
    </source>
</evidence>
<dbReference type="SMART" id="SM00382">
    <property type="entry name" value="AAA"/>
    <property type="match status" value="1"/>
</dbReference>
<keyword evidence="4" id="KW-0547">Nucleotide-binding</keyword>
<evidence type="ECO:0000256" key="2">
    <source>
        <dbReference type="ARBA" id="ARBA00011135"/>
    </source>
</evidence>
<dbReference type="InterPro" id="IPR003018">
    <property type="entry name" value="GAF"/>
</dbReference>
<dbReference type="Pfam" id="PF25601">
    <property type="entry name" value="AAA_lid_14"/>
    <property type="match status" value="1"/>
</dbReference>
<organism evidence="15 16">
    <name type="scientific">Azotobacter vinelandii (strain DJ / ATCC BAA-1303)</name>
    <dbReference type="NCBI Taxonomy" id="322710"/>
    <lineage>
        <taxon>Bacteria</taxon>
        <taxon>Pseudomonadati</taxon>
        <taxon>Pseudomonadota</taxon>
        <taxon>Gammaproteobacteria</taxon>
        <taxon>Pseudomonadales</taxon>
        <taxon>Pseudomonadaceae</taxon>
        <taxon>Azotobacter</taxon>
    </lineage>
</organism>
<comment type="function">
    <text evidence="1 12">Required for activation of most nif operons, which are directly involved in nitrogen fixation.</text>
</comment>
<keyword evidence="8 12" id="KW-0238">DNA-binding</keyword>
<dbReference type="STRING" id="322710.Avin_26490"/>
<dbReference type="InterPro" id="IPR025944">
    <property type="entry name" value="Sigma_54_int_dom_CS"/>
</dbReference>
<dbReference type="GO" id="GO:0000160">
    <property type="term" value="P:phosphorelay signal transduction system"/>
    <property type="evidence" value="ECO:0007669"/>
    <property type="project" value="UniProtKB-UniRule"/>
</dbReference>
<evidence type="ECO:0000313" key="16">
    <source>
        <dbReference type="Proteomes" id="UP000002424"/>
    </source>
</evidence>
<dbReference type="Pfam" id="PF02954">
    <property type="entry name" value="HTH_8"/>
    <property type="match status" value="1"/>
</dbReference>
<evidence type="ECO:0000256" key="9">
    <source>
        <dbReference type="ARBA" id="ARBA00023159"/>
    </source>
</evidence>
<keyword evidence="13" id="KW-0472">Membrane</keyword>
<dbReference type="GO" id="GO:0043565">
    <property type="term" value="F:sequence-specific DNA binding"/>
    <property type="evidence" value="ECO:0007669"/>
    <property type="project" value="InterPro"/>
</dbReference>
<reference evidence="15 16" key="1">
    <citation type="journal article" date="2009" name="J. Bacteriol.">
        <title>Genome sequence of Azotobacter vinelandii, an obligate aerobe specialized to support diverse anaerobic metabolic processes.</title>
        <authorList>
            <person name="Setubal J.C."/>
            <person name="dos Santos P."/>
            <person name="Goldman B.S."/>
            <person name="Ertesvag H."/>
            <person name="Espin G."/>
            <person name="Rubio L.M."/>
            <person name="Valla S."/>
            <person name="Almeida N.F."/>
            <person name="Balasubramanian D."/>
            <person name="Cromes L."/>
            <person name="Curatti L."/>
            <person name="Du Z."/>
            <person name="Godsy E."/>
            <person name="Goodner B."/>
            <person name="Hellner-Burris K."/>
            <person name="Hernandez J.A."/>
            <person name="Houmiel K."/>
            <person name="Imperial J."/>
            <person name="Kennedy C."/>
            <person name="Larson T.J."/>
            <person name="Latreille P."/>
            <person name="Ligon L.S."/>
            <person name="Lu J."/>
            <person name="Maerk M."/>
            <person name="Miller N.M."/>
            <person name="Norton S."/>
            <person name="O'Carroll I.P."/>
            <person name="Paulsen I."/>
            <person name="Raulfs E.C."/>
            <person name="Roemer R."/>
            <person name="Rosser J."/>
            <person name="Segura D."/>
            <person name="Slater S."/>
            <person name="Stricklin S.L."/>
            <person name="Studholme D.J."/>
            <person name="Sun J."/>
            <person name="Viana C.J."/>
            <person name="Wallin E."/>
            <person name="Wang B."/>
            <person name="Wheeler C."/>
            <person name="Zhu H."/>
            <person name="Dean D.R."/>
            <person name="Dixon R."/>
            <person name="Wood D."/>
        </authorList>
    </citation>
    <scope>NUCLEOTIDE SEQUENCE [LARGE SCALE GENOMIC DNA]</scope>
    <source>
        <strain evidence="16">DJ / ATCC BAA-1303</strain>
    </source>
</reference>
<dbReference type="NCBIfam" id="TIGR01817">
    <property type="entry name" value="nifA"/>
    <property type="match status" value="1"/>
</dbReference>
<dbReference type="InterPro" id="IPR010113">
    <property type="entry name" value="Nif-specific_regulatory_prot"/>
</dbReference>
<dbReference type="GO" id="GO:0009399">
    <property type="term" value="P:nitrogen fixation"/>
    <property type="evidence" value="ECO:0007669"/>
    <property type="project" value="UniProtKB-UniRule"/>
</dbReference>
<evidence type="ECO:0000259" key="14">
    <source>
        <dbReference type="PROSITE" id="PS50045"/>
    </source>
</evidence>
<dbReference type="InterPro" id="IPR025943">
    <property type="entry name" value="Sigma_54_int_dom_ATP-bd_2"/>
</dbReference>
<keyword evidence="6 12" id="KW-0902">Two-component regulatory system</keyword>
<dbReference type="EnsemblBacteria" id="ACO78825">
    <property type="protein sequence ID" value="ACO78825"/>
    <property type="gene ID" value="Avin_26490"/>
</dbReference>
<feature type="domain" description="Sigma-54 factor interaction" evidence="14">
    <location>
        <begin position="181"/>
        <end position="409"/>
    </location>
</feature>
<dbReference type="Pfam" id="PF00158">
    <property type="entry name" value="Sigma54_activat"/>
    <property type="match status" value="1"/>
</dbReference>
<dbReference type="PRINTS" id="PR01590">
    <property type="entry name" value="HTHFIS"/>
</dbReference>
<dbReference type="FunFam" id="3.40.50.300:FF:000006">
    <property type="entry name" value="DNA-binding transcriptional regulator NtrC"/>
    <property type="match status" value="1"/>
</dbReference>
<dbReference type="PROSITE" id="PS50045">
    <property type="entry name" value="SIGMA54_INTERACT_4"/>
    <property type="match status" value="1"/>
</dbReference>
<evidence type="ECO:0000256" key="8">
    <source>
        <dbReference type="ARBA" id="ARBA00023125"/>
    </source>
</evidence>
<dbReference type="InterPro" id="IPR029016">
    <property type="entry name" value="GAF-like_dom_sf"/>
</dbReference>
<dbReference type="Pfam" id="PF13185">
    <property type="entry name" value="GAF_2"/>
    <property type="match status" value="1"/>
</dbReference>
<evidence type="ECO:0000256" key="11">
    <source>
        <dbReference type="ARBA" id="ARBA00023231"/>
    </source>
</evidence>
<dbReference type="InterPro" id="IPR003593">
    <property type="entry name" value="AAA+_ATPase"/>
</dbReference>
<dbReference type="eggNOG" id="COG3604">
    <property type="taxonomic scope" value="Bacteria"/>
</dbReference>
<dbReference type="GO" id="GO:0005524">
    <property type="term" value="F:ATP binding"/>
    <property type="evidence" value="ECO:0007669"/>
    <property type="project" value="UniProtKB-KW"/>
</dbReference>
<keyword evidence="9 12" id="KW-0010">Activator</keyword>
<feature type="transmembrane region" description="Helical" evidence="13">
    <location>
        <begin position="12"/>
        <end position="34"/>
    </location>
</feature>
<dbReference type="Proteomes" id="UP000002424">
    <property type="component" value="Chromosome"/>
</dbReference>
<evidence type="ECO:0000256" key="6">
    <source>
        <dbReference type="ARBA" id="ARBA00023012"/>
    </source>
</evidence>
<dbReference type="SMART" id="SM00065">
    <property type="entry name" value="GAF"/>
    <property type="match status" value="1"/>
</dbReference>
<evidence type="ECO:0000256" key="10">
    <source>
        <dbReference type="ARBA" id="ARBA00023163"/>
    </source>
</evidence>
<keyword evidence="5" id="KW-0067">ATP-binding</keyword>
<dbReference type="Gene3D" id="3.30.450.40">
    <property type="match status" value="1"/>
</dbReference>
<dbReference type="InterPro" id="IPR002078">
    <property type="entry name" value="Sigma_54_int"/>
</dbReference>
<dbReference type="PROSITE" id="PS00676">
    <property type="entry name" value="SIGMA54_INTERACT_2"/>
    <property type="match status" value="1"/>
</dbReference>
<dbReference type="CDD" id="cd00009">
    <property type="entry name" value="AAA"/>
    <property type="match status" value="1"/>
</dbReference>
<keyword evidence="13" id="KW-0812">Transmembrane</keyword>
<dbReference type="PANTHER" id="PTHR32071">
    <property type="entry name" value="TRANSCRIPTIONAL REGULATORY PROTEIN"/>
    <property type="match status" value="1"/>
</dbReference>
<evidence type="ECO:0000256" key="13">
    <source>
        <dbReference type="SAM" id="Phobius"/>
    </source>
</evidence>
<comment type="subunit">
    <text evidence="2 12">Interacts with sigma-54.</text>
</comment>
<dbReference type="Gene3D" id="1.10.10.60">
    <property type="entry name" value="Homeodomain-like"/>
    <property type="match status" value="1"/>
</dbReference>
<dbReference type="AlphaFoldDB" id="C1DJQ6"/>
<evidence type="ECO:0000256" key="3">
    <source>
        <dbReference type="ARBA" id="ARBA00015308"/>
    </source>
</evidence>
<dbReference type="GO" id="GO:0003700">
    <property type="term" value="F:DNA-binding transcription factor activity"/>
    <property type="evidence" value="ECO:0007669"/>
    <property type="project" value="UniProtKB-UniRule"/>
</dbReference>
<keyword evidence="7 12" id="KW-0805">Transcription regulation</keyword>
<keyword evidence="16" id="KW-1185">Reference proteome</keyword>
<proteinExistence type="predicted"/>
<sequence>MRRTRQAKEAVAQVLAILHDYLGLLHGLVSIIAAPQPRMLRVVAIHTSSRLVAKAAEEVRYRRGEGVMGHVLEHSESVMLERVSLAPRFLDRLALYDPESPFIAVPIKGPEDDTIGVLAAQPDGRKDVSLPERAHFLEIVANLLSQTVHLMAKLTGSRCTTSERDEPRGNVRTQHGIENMMIGSTPSMRRVFEQIRQVARWDSTVLVLGESGTGKELIASAIHCNSPRARCPLVRLNCSSLPETLLESELFGHEKGAFTGAVKQRKGRFEQADGGTLFLDEIGEISPTFQAKLLRVLQEGEFERVGGNQTVRVNVRIVAATNRDLESEVKKGNFREDLYYRLNVMPIQAPPLRERLADIPELARFLLDKLSSQQGRSLDITDCAIEVLKKHHWPGNVRELENCLERSSIMSENGVITRNVLSLAGLDDGGSPSLADDGTLDDRERLIAALEQAGWVKAKAARLLGMTPRQVAYRIQTLNICMQKI</sequence>
<dbReference type="Gene3D" id="3.40.50.300">
    <property type="entry name" value="P-loop containing nucleotide triphosphate hydrolases"/>
    <property type="match status" value="1"/>
</dbReference>
<dbReference type="EMBL" id="CP001157">
    <property type="protein sequence ID" value="ACO78825.1"/>
    <property type="molecule type" value="Genomic_DNA"/>
</dbReference>
<evidence type="ECO:0000256" key="1">
    <source>
        <dbReference type="ARBA" id="ARBA00002167"/>
    </source>
</evidence>
<dbReference type="InterPro" id="IPR058031">
    <property type="entry name" value="AAA_lid_NorR"/>
</dbReference>
<dbReference type="InterPro" id="IPR009057">
    <property type="entry name" value="Homeodomain-like_sf"/>
</dbReference>
<dbReference type="PROSITE" id="PS00688">
    <property type="entry name" value="SIGMA54_INTERACT_3"/>
    <property type="match status" value="1"/>
</dbReference>
<dbReference type="SUPFAM" id="SSF52540">
    <property type="entry name" value="P-loop containing nucleoside triphosphate hydrolases"/>
    <property type="match status" value="1"/>
</dbReference>
<dbReference type="SUPFAM" id="SSF55781">
    <property type="entry name" value="GAF domain-like"/>
    <property type="match status" value="1"/>
</dbReference>
<accession>C1DJQ6</accession>
<evidence type="ECO:0000256" key="5">
    <source>
        <dbReference type="ARBA" id="ARBA00022840"/>
    </source>
</evidence>
<dbReference type="InterPro" id="IPR027417">
    <property type="entry name" value="P-loop_NTPase"/>
</dbReference>
<dbReference type="Gene3D" id="1.10.8.60">
    <property type="match status" value="1"/>
</dbReference>
<name>C1DJQ6_AZOVD</name>
<dbReference type="SUPFAM" id="SSF46689">
    <property type="entry name" value="Homeodomain-like"/>
    <property type="match status" value="1"/>
</dbReference>
<keyword evidence="10 12" id="KW-0804">Transcription</keyword>
<dbReference type="PANTHER" id="PTHR32071:SF117">
    <property type="entry name" value="PTS-DEPENDENT DIHYDROXYACETONE KINASE OPERON REGULATORY PROTEIN-RELATED"/>
    <property type="match status" value="1"/>
</dbReference>
<keyword evidence="13" id="KW-1133">Transmembrane helix</keyword>
<keyword evidence="11 12" id="KW-0535">Nitrogen fixation</keyword>
<evidence type="ECO:0000313" key="15">
    <source>
        <dbReference type="EMBL" id="ACO78825.1"/>
    </source>
</evidence>
<gene>
    <name evidence="15" type="primary">nifA2</name>
    <name evidence="15" type="ordered locus">Avin_26490</name>
</gene>
<dbReference type="KEGG" id="avn:Avin_26490"/>
<dbReference type="InterPro" id="IPR025662">
    <property type="entry name" value="Sigma_54_int_dom_ATP-bd_1"/>
</dbReference>
<evidence type="ECO:0000256" key="4">
    <source>
        <dbReference type="ARBA" id="ARBA00022741"/>
    </source>
</evidence>